<dbReference type="EMBL" id="UOGH01000203">
    <property type="protein sequence ID" value="VAX31370.1"/>
    <property type="molecule type" value="Genomic_DNA"/>
</dbReference>
<evidence type="ECO:0000256" key="6">
    <source>
        <dbReference type="ARBA" id="ARBA00012180"/>
    </source>
</evidence>
<dbReference type="PANTHER" id="PTHR10642">
    <property type="entry name" value="RIBONUCLEASE H1"/>
    <property type="match status" value="1"/>
</dbReference>
<dbReference type="InterPro" id="IPR002156">
    <property type="entry name" value="RNaseH_domain"/>
</dbReference>
<dbReference type="Gene3D" id="3.30.420.10">
    <property type="entry name" value="Ribonuclease H-like superfamily/Ribonuclease H"/>
    <property type="match status" value="1"/>
</dbReference>
<dbReference type="InterPro" id="IPR050092">
    <property type="entry name" value="RNase_H"/>
</dbReference>
<comment type="function">
    <text evidence="3">Endonuclease that specifically degrades the RNA of RNA-DNA hybrids.</text>
</comment>
<evidence type="ECO:0000256" key="8">
    <source>
        <dbReference type="ARBA" id="ARBA00022723"/>
    </source>
</evidence>
<reference evidence="13" key="1">
    <citation type="submission" date="2018-06" db="EMBL/GenBank/DDBJ databases">
        <authorList>
            <person name="Zhirakovskaya E."/>
        </authorList>
    </citation>
    <scope>NUCLEOTIDE SEQUENCE</scope>
</reference>
<dbReference type="NCBIfam" id="NF001236">
    <property type="entry name" value="PRK00203.1"/>
    <property type="match status" value="1"/>
</dbReference>
<evidence type="ECO:0000313" key="13">
    <source>
        <dbReference type="EMBL" id="VAX31370.1"/>
    </source>
</evidence>
<keyword evidence="9" id="KW-0255">Endonuclease</keyword>
<evidence type="ECO:0000256" key="11">
    <source>
        <dbReference type="ARBA" id="ARBA00022842"/>
    </source>
</evidence>
<dbReference type="CDD" id="cd09278">
    <property type="entry name" value="RNase_HI_prokaryote_like"/>
    <property type="match status" value="1"/>
</dbReference>
<keyword evidence="11" id="KW-0460">Magnesium</keyword>
<dbReference type="InterPro" id="IPR022892">
    <property type="entry name" value="RNaseHI"/>
</dbReference>
<dbReference type="Pfam" id="PF00075">
    <property type="entry name" value="RNase_H"/>
    <property type="match status" value="1"/>
</dbReference>
<dbReference type="HAMAP" id="MF_00042">
    <property type="entry name" value="RNase_H"/>
    <property type="match status" value="1"/>
</dbReference>
<keyword evidence="10 13" id="KW-0378">Hydrolase</keyword>
<feature type="domain" description="RNase H type-1" evidence="12">
    <location>
        <begin position="5"/>
        <end position="146"/>
    </location>
</feature>
<gene>
    <name evidence="13" type="ORF">MNBD_NITROSPIRAE02-64</name>
</gene>
<evidence type="ECO:0000256" key="9">
    <source>
        <dbReference type="ARBA" id="ARBA00022759"/>
    </source>
</evidence>
<dbReference type="InterPro" id="IPR012337">
    <property type="entry name" value="RNaseH-like_sf"/>
</dbReference>
<protein>
    <recommendedName>
        <fullName evidence="6">ribonuclease H</fullName>
        <ecNumber evidence="6">3.1.26.4</ecNumber>
    </recommendedName>
</protein>
<comment type="similarity">
    <text evidence="4">Belongs to the RNase H family.</text>
</comment>
<evidence type="ECO:0000256" key="7">
    <source>
        <dbReference type="ARBA" id="ARBA00022722"/>
    </source>
</evidence>
<evidence type="ECO:0000256" key="2">
    <source>
        <dbReference type="ARBA" id="ARBA00001946"/>
    </source>
</evidence>
<dbReference type="AlphaFoldDB" id="A0A3B1D950"/>
<evidence type="ECO:0000256" key="3">
    <source>
        <dbReference type="ARBA" id="ARBA00004065"/>
    </source>
</evidence>
<name>A0A3B1D950_9ZZZZ</name>
<dbReference type="GO" id="GO:0004523">
    <property type="term" value="F:RNA-DNA hybrid ribonuclease activity"/>
    <property type="evidence" value="ECO:0007669"/>
    <property type="project" value="UniProtKB-EC"/>
</dbReference>
<dbReference type="EC" id="3.1.26.4" evidence="6"/>
<comment type="cofactor">
    <cofactor evidence="2">
        <name>Mg(2+)</name>
        <dbReference type="ChEBI" id="CHEBI:18420"/>
    </cofactor>
</comment>
<evidence type="ECO:0000256" key="1">
    <source>
        <dbReference type="ARBA" id="ARBA00000077"/>
    </source>
</evidence>
<evidence type="ECO:0000256" key="5">
    <source>
        <dbReference type="ARBA" id="ARBA00011245"/>
    </source>
</evidence>
<dbReference type="PROSITE" id="PS50879">
    <property type="entry name" value="RNASE_H_1"/>
    <property type="match status" value="1"/>
</dbReference>
<dbReference type="GO" id="GO:0046872">
    <property type="term" value="F:metal ion binding"/>
    <property type="evidence" value="ECO:0007669"/>
    <property type="project" value="UniProtKB-KW"/>
</dbReference>
<dbReference type="PANTHER" id="PTHR10642:SF26">
    <property type="entry name" value="RIBONUCLEASE H1"/>
    <property type="match status" value="1"/>
</dbReference>
<evidence type="ECO:0000259" key="12">
    <source>
        <dbReference type="PROSITE" id="PS50879"/>
    </source>
</evidence>
<dbReference type="GO" id="GO:0003676">
    <property type="term" value="F:nucleic acid binding"/>
    <property type="evidence" value="ECO:0007669"/>
    <property type="project" value="InterPro"/>
</dbReference>
<sequence length="161" mass="18475">MRDDEKPFVELYADGACSGNPGVGGFGAILKSGKKVRELSACEEMTTNNRMELLGVITALEALKKPCRIRITTDSTYVVKGMTKWIDNWIKKNWKNSQKKEVLNRDLWERLLKASRQHEIDWVWVKGHNGHMENERCDELARLALEKCRSIKVSLDKPRSS</sequence>
<organism evidence="13">
    <name type="scientific">hydrothermal vent metagenome</name>
    <dbReference type="NCBI Taxonomy" id="652676"/>
    <lineage>
        <taxon>unclassified sequences</taxon>
        <taxon>metagenomes</taxon>
        <taxon>ecological metagenomes</taxon>
    </lineage>
</organism>
<dbReference type="GO" id="GO:0043137">
    <property type="term" value="P:DNA replication, removal of RNA primer"/>
    <property type="evidence" value="ECO:0007669"/>
    <property type="project" value="TreeGrafter"/>
</dbReference>
<evidence type="ECO:0000256" key="10">
    <source>
        <dbReference type="ARBA" id="ARBA00022801"/>
    </source>
</evidence>
<comment type="catalytic activity">
    <reaction evidence="1">
        <text>Endonucleolytic cleavage to 5'-phosphomonoester.</text>
        <dbReference type="EC" id="3.1.26.4"/>
    </reaction>
</comment>
<dbReference type="FunFam" id="3.30.420.10:FF:000089">
    <property type="entry name" value="Ribonuclease H"/>
    <property type="match status" value="1"/>
</dbReference>
<accession>A0A3B1D950</accession>
<dbReference type="InterPro" id="IPR036397">
    <property type="entry name" value="RNaseH_sf"/>
</dbReference>
<proteinExistence type="inferred from homology"/>
<keyword evidence="8" id="KW-0479">Metal-binding</keyword>
<keyword evidence="7" id="KW-0540">Nuclease</keyword>
<dbReference type="SUPFAM" id="SSF53098">
    <property type="entry name" value="Ribonuclease H-like"/>
    <property type="match status" value="1"/>
</dbReference>
<comment type="subunit">
    <text evidence="5">Monomer.</text>
</comment>
<evidence type="ECO:0000256" key="4">
    <source>
        <dbReference type="ARBA" id="ARBA00005300"/>
    </source>
</evidence>